<sequence>MLSPSLLFLPPPGSKCRKNRKQKKKPTPSAWLLPERTPSPVSRCLLGGDTPQRVP</sequence>
<comment type="caution">
    <text evidence="2">The sequence shown here is derived from an EMBL/GenBank/DDBJ whole genome shotgun (WGS) entry which is preliminary data.</text>
</comment>
<keyword evidence="3" id="KW-1185">Reference proteome</keyword>
<name>A0A4Y2UDW0_ARAVE</name>
<reference evidence="2 3" key="1">
    <citation type="journal article" date="2019" name="Sci. Rep.">
        <title>Orb-weaving spider Araneus ventricosus genome elucidates the spidroin gene catalogue.</title>
        <authorList>
            <person name="Kono N."/>
            <person name="Nakamura H."/>
            <person name="Ohtoshi R."/>
            <person name="Moran D.A.P."/>
            <person name="Shinohara A."/>
            <person name="Yoshida Y."/>
            <person name="Fujiwara M."/>
            <person name="Mori M."/>
            <person name="Tomita M."/>
            <person name="Arakawa K."/>
        </authorList>
    </citation>
    <scope>NUCLEOTIDE SEQUENCE [LARGE SCALE GENOMIC DNA]</scope>
</reference>
<organism evidence="2 3">
    <name type="scientific">Araneus ventricosus</name>
    <name type="common">Orbweaver spider</name>
    <name type="synonym">Epeira ventricosa</name>
    <dbReference type="NCBI Taxonomy" id="182803"/>
    <lineage>
        <taxon>Eukaryota</taxon>
        <taxon>Metazoa</taxon>
        <taxon>Ecdysozoa</taxon>
        <taxon>Arthropoda</taxon>
        <taxon>Chelicerata</taxon>
        <taxon>Arachnida</taxon>
        <taxon>Araneae</taxon>
        <taxon>Araneomorphae</taxon>
        <taxon>Entelegynae</taxon>
        <taxon>Araneoidea</taxon>
        <taxon>Araneidae</taxon>
        <taxon>Araneus</taxon>
    </lineage>
</organism>
<protein>
    <submittedName>
        <fullName evidence="2">Uncharacterized protein</fullName>
    </submittedName>
</protein>
<feature type="non-terminal residue" evidence="2">
    <location>
        <position position="55"/>
    </location>
</feature>
<accession>A0A4Y2UDW0</accession>
<feature type="region of interest" description="Disordered" evidence="1">
    <location>
        <begin position="1"/>
        <end position="55"/>
    </location>
</feature>
<evidence type="ECO:0000313" key="3">
    <source>
        <dbReference type="Proteomes" id="UP000499080"/>
    </source>
</evidence>
<evidence type="ECO:0000256" key="1">
    <source>
        <dbReference type="SAM" id="MobiDB-lite"/>
    </source>
</evidence>
<evidence type="ECO:0000313" key="2">
    <source>
        <dbReference type="EMBL" id="GBO09710.1"/>
    </source>
</evidence>
<gene>
    <name evidence="2" type="ORF">AVEN_46117_1</name>
</gene>
<dbReference type="EMBL" id="BGPR01035055">
    <property type="protein sequence ID" value="GBO09710.1"/>
    <property type="molecule type" value="Genomic_DNA"/>
</dbReference>
<dbReference type="Proteomes" id="UP000499080">
    <property type="component" value="Unassembled WGS sequence"/>
</dbReference>
<proteinExistence type="predicted"/>
<feature type="compositionally biased region" description="Basic residues" evidence="1">
    <location>
        <begin position="15"/>
        <end position="26"/>
    </location>
</feature>
<dbReference type="AlphaFoldDB" id="A0A4Y2UDW0"/>